<keyword evidence="3" id="KW-0812">Transmembrane</keyword>
<sequence>MEWVNLIFTLSDAIQDCQNGGSKTFYLKCSCPKLFTGNYCQHIKCLNGGVKRPNETCACPDAKHYTGRHCEIVMCENGGIANEFGSCNCSSGWYTGQFCEKNAVWWSLFYCIIFLIIVFVTFVFICWLRKFCCSNRNTQIANMTTGRQGNLECQLNGGQTEMAFLSRARRYKQQRRTNNGHRPEPPFIASHQRQFVEKPSSDYPEAPPPPYEAALFMKQYVCSPNE</sequence>
<comment type="caution">
    <text evidence="1">Lacks conserved residue(s) required for the propagation of feature annotation.</text>
</comment>
<dbReference type="EMBL" id="JYDV01000011">
    <property type="protein sequence ID" value="KRZ43121.1"/>
    <property type="molecule type" value="Genomic_DNA"/>
</dbReference>
<keyword evidence="3" id="KW-0472">Membrane</keyword>
<organism evidence="6 12">
    <name type="scientific">Trichinella pseudospiralis</name>
    <name type="common">Parasitic roundworm</name>
    <dbReference type="NCBI Taxonomy" id="6337"/>
    <lineage>
        <taxon>Eukaryota</taxon>
        <taxon>Metazoa</taxon>
        <taxon>Ecdysozoa</taxon>
        <taxon>Nematoda</taxon>
        <taxon>Enoplea</taxon>
        <taxon>Dorylaimia</taxon>
        <taxon>Trichinellida</taxon>
        <taxon>Trichinellidae</taxon>
        <taxon>Trichinella</taxon>
    </lineage>
</organism>
<gene>
    <name evidence="6" type="primary">notch1</name>
    <name evidence="7" type="ORF">T4A_12287</name>
    <name evidence="8" type="ORF">T4B_2582</name>
    <name evidence="9" type="ORF">T4C_4440</name>
    <name evidence="6" type="ORF">T4E_548</name>
</gene>
<dbReference type="InterPro" id="IPR007527">
    <property type="entry name" value="Znf_SWIM"/>
</dbReference>
<evidence type="ECO:0000313" key="10">
    <source>
        <dbReference type="Proteomes" id="UP000054632"/>
    </source>
</evidence>
<dbReference type="EMBL" id="JYDR01000001">
    <property type="protein sequence ID" value="KRY79465.1"/>
    <property type="molecule type" value="Genomic_DNA"/>
</dbReference>
<evidence type="ECO:0000313" key="9">
    <source>
        <dbReference type="EMBL" id="KRZ43121.1"/>
    </source>
</evidence>
<evidence type="ECO:0000259" key="5">
    <source>
        <dbReference type="PROSITE" id="PS50966"/>
    </source>
</evidence>
<evidence type="ECO:0000256" key="1">
    <source>
        <dbReference type="PROSITE-ProRule" id="PRU00076"/>
    </source>
</evidence>
<name>A0A0V0YMU3_TRIPS</name>
<dbReference type="Proteomes" id="UP000054632">
    <property type="component" value="Unassembled WGS sequence"/>
</dbReference>
<evidence type="ECO:0000313" key="12">
    <source>
        <dbReference type="Proteomes" id="UP000054815"/>
    </source>
</evidence>
<accession>A0A0V0YMU3</accession>
<dbReference type="PANTHER" id="PTHR47324">
    <property type="entry name" value="PROTEIN IRG-7-RELATED"/>
    <property type="match status" value="1"/>
</dbReference>
<evidence type="ECO:0000313" key="6">
    <source>
        <dbReference type="EMBL" id="KRY01384.1"/>
    </source>
</evidence>
<keyword evidence="1" id="KW-0245">EGF-like domain</keyword>
<reference evidence="10 11" key="1">
    <citation type="submission" date="2015-01" db="EMBL/GenBank/DDBJ databases">
        <title>Evolution of Trichinella species and genotypes.</title>
        <authorList>
            <person name="Korhonen P.K."/>
            <person name="Edoardo P."/>
            <person name="Giuseppe L.R."/>
            <person name="Gasser R.B."/>
        </authorList>
    </citation>
    <scope>NUCLEOTIDE SEQUENCE [LARGE SCALE GENOMIC DNA]</scope>
    <source>
        <strain evidence="7">ISS13</strain>
        <strain evidence="6">ISS141</strain>
        <strain evidence="9">ISS176</strain>
        <strain evidence="8">ISS588</strain>
    </source>
</reference>
<dbReference type="InterPro" id="IPR000742">
    <property type="entry name" value="EGF"/>
</dbReference>
<comment type="caution">
    <text evidence="6">The sequence shown here is derived from an EMBL/GenBank/DDBJ whole genome shotgun (WGS) entry which is preliminary data.</text>
</comment>
<keyword evidence="2" id="KW-0862">Zinc</keyword>
<dbReference type="PROSITE" id="PS50966">
    <property type="entry name" value="ZF_SWIM"/>
    <property type="match status" value="1"/>
</dbReference>
<dbReference type="EMBL" id="JYDU01000003">
    <property type="protein sequence ID" value="KRY01384.1"/>
    <property type="molecule type" value="Genomic_DNA"/>
</dbReference>
<evidence type="ECO:0000313" key="7">
    <source>
        <dbReference type="EMBL" id="KRY79465.1"/>
    </source>
</evidence>
<dbReference type="OrthoDB" id="10266706at2759"/>
<keyword evidence="3" id="KW-1133">Transmembrane helix</keyword>
<dbReference type="InterPro" id="IPR053295">
    <property type="entry name" value="Innate_immunity_reg"/>
</dbReference>
<keyword evidence="2" id="KW-0479">Metal-binding</keyword>
<dbReference type="EMBL" id="JYDS01000024">
    <property type="protein sequence ID" value="KRZ31477.1"/>
    <property type="molecule type" value="Genomic_DNA"/>
</dbReference>
<keyword evidence="11" id="KW-1185">Reference proteome</keyword>
<feature type="transmembrane region" description="Helical" evidence="3">
    <location>
        <begin position="104"/>
        <end position="128"/>
    </location>
</feature>
<dbReference type="AlphaFoldDB" id="A0A0V0YMU3"/>
<evidence type="ECO:0000313" key="11">
    <source>
        <dbReference type="Proteomes" id="UP000054805"/>
    </source>
</evidence>
<evidence type="ECO:0000256" key="3">
    <source>
        <dbReference type="SAM" id="Phobius"/>
    </source>
</evidence>
<feature type="domain" description="EGF-like" evidence="4">
    <location>
        <begin position="36"/>
        <end position="71"/>
    </location>
</feature>
<evidence type="ECO:0000256" key="2">
    <source>
        <dbReference type="PROSITE-ProRule" id="PRU00325"/>
    </source>
</evidence>
<dbReference type="Proteomes" id="UP000054826">
    <property type="component" value="Unassembled WGS sequence"/>
</dbReference>
<proteinExistence type="predicted"/>
<dbReference type="Proteomes" id="UP000054815">
    <property type="component" value="Unassembled WGS sequence"/>
</dbReference>
<evidence type="ECO:0000313" key="8">
    <source>
        <dbReference type="EMBL" id="KRZ31477.1"/>
    </source>
</evidence>
<feature type="domain" description="SWIM-type" evidence="5">
    <location>
        <begin position="8"/>
        <end position="51"/>
    </location>
</feature>
<keyword evidence="2" id="KW-0863">Zinc-finger</keyword>
<dbReference type="GO" id="GO:0008270">
    <property type="term" value="F:zinc ion binding"/>
    <property type="evidence" value="ECO:0007669"/>
    <property type="project" value="UniProtKB-KW"/>
</dbReference>
<dbReference type="Gene3D" id="2.10.25.10">
    <property type="entry name" value="Laminin"/>
    <property type="match status" value="1"/>
</dbReference>
<dbReference type="Proteomes" id="UP000054805">
    <property type="component" value="Unassembled WGS sequence"/>
</dbReference>
<dbReference type="PROSITE" id="PS50026">
    <property type="entry name" value="EGF_3"/>
    <property type="match status" value="1"/>
</dbReference>
<protein>
    <submittedName>
        <fullName evidence="6">Neurogenic locus notch-like protein</fullName>
    </submittedName>
</protein>
<evidence type="ECO:0000259" key="4">
    <source>
        <dbReference type="PROSITE" id="PS50026"/>
    </source>
</evidence>